<evidence type="ECO:0008006" key="10">
    <source>
        <dbReference type="Google" id="ProtNLM"/>
    </source>
</evidence>
<gene>
    <name evidence="8" type="ORF">GPECTOR_2g974</name>
</gene>
<dbReference type="AlphaFoldDB" id="A0A150H2A3"/>
<dbReference type="InterPro" id="IPR029008">
    <property type="entry name" value="EMC6-like"/>
</dbReference>
<keyword evidence="3 7" id="KW-0812">Transmembrane</keyword>
<dbReference type="EMBL" id="LSYV01000003">
    <property type="protein sequence ID" value="KXZ56092.1"/>
    <property type="molecule type" value="Genomic_DNA"/>
</dbReference>
<comment type="caution">
    <text evidence="8">The sequence shown here is derived from an EMBL/GenBank/DDBJ whole genome shotgun (WGS) entry which is preliminary data.</text>
</comment>
<evidence type="ECO:0000256" key="3">
    <source>
        <dbReference type="ARBA" id="ARBA00022692"/>
    </source>
</evidence>
<organism evidence="8 9">
    <name type="scientific">Gonium pectorale</name>
    <name type="common">Green alga</name>
    <dbReference type="NCBI Taxonomy" id="33097"/>
    <lineage>
        <taxon>Eukaryota</taxon>
        <taxon>Viridiplantae</taxon>
        <taxon>Chlorophyta</taxon>
        <taxon>core chlorophytes</taxon>
        <taxon>Chlorophyceae</taxon>
        <taxon>CS clade</taxon>
        <taxon>Chlamydomonadales</taxon>
        <taxon>Volvocaceae</taxon>
        <taxon>Gonium</taxon>
    </lineage>
</organism>
<comment type="similarity">
    <text evidence="2">Belongs to the EMC6 family.</text>
</comment>
<evidence type="ECO:0000256" key="6">
    <source>
        <dbReference type="ARBA" id="ARBA00023136"/>
    </source>
</evidence>
<dbReference type="GO" id="GO:0005789">
    <property type="term" value="C:endoplasmic reticulum membrane"/>
    <property type="evidence" value="ECO:0007669"/>
    <property type="project" value="UniProtKB-SubCell"/>
</dbReference>
<evidence type="ECO:0000256" key="4">
    <source>
        <dbReference type="ARBA" id="ARBA00022824"/>
    </source>
</evidence>
<keyword evidence="5 7" id="KW-1133">Transmembrane helix</keyword>
<accession>A0A150H2A3</accession>
<proteinExistence type="inferred from homology"/>
<dbReference type="PANTHER" id="PTHR12906">
    <property type="entry name" value="PROTEIN C20ORF24 RAB5-INTERACTING PROTEIN"/>
    <property type="match status" value="1"/>
</dbReference>
<keyword evidence="9" id="KW-1185">Reference proteome</keyword>
<dbReference type="Pfam" id="PF07019">
    <property type="entry name" value="EMC6"/>
    <property type="match status" value="1"/>
</dbReference>
<reference evidence="9" key="1">
    <citation type="journal article" date="2016" name="Nat. Commun.">
        <title>The Gonium pectorale genome demonstrates co-option of cell cycle regulation during the evolution of multicellularity.</title>
        <authorList>
            <person name="Hanschen E.R."/>
            <person name="Marriage T.N."/>
            <person name="Ferris P.J."/>
            <person name="Hamaji T."/>
            <person name="Toyoda A."/>
            <person name="Fujiyama A."/>
            <person name="Neme R."/>
            <person name="Noguchi H."/>
            <person name="Minakuchi Y."/>
            <person name="Suzuki M."/>
            <person name="Kawai-Toyooka H."/>
            <person name="Smith D.R."/>
            <person name="Sparks H."/>
            <person name="Anderson J."/>
            <person name="Bakaric R."/>
            <person name="Luria V."/>
            <person name="Karger A."/>
            <person name="Kirschner M.W."/>
            <person name="Durand P.M."/>
            <person name="Michod R.E."/>
            <person name="Nozaki H."/>
            <person name="Olson B.J."/>
        </authorList>
    </citation>
    <scope>NUCLEOTIDE SEQUENCE [LARGE SCALE GENOMIC DNA]</scope>
    <source>
        <strain evidence="9">NIES-2863</strain>
    </source>
</reference>
<protein>
    <recommendedName>
        <fullName evidence="10">Rab5-interacting protein</fullName>
    </recommendedName>
</protein>
<sequence>MAKGKAGQPSSQGLASYLERIRQGPEASWTKDELLTCVHWQKQLTALIIGVVWGFLPLKGLEGFIYFFVVQLLSTIVFYRGVLRVDEEVHGGVGEALVDGFHTSTAMFVLFWVLTFNVLQVPLA</sequence>
<evidence type="ECO:0000313" key="8">
    <source>
        <dbReference type="EMBL" id="KXZ56092.1"/>
    </source>
</evidence>
<dbReference type="GO" id="GO:0097250">
    <property type="term" value="P:mitochondrial respirasome assembly"/>
    <property type="evidence" value="ECO:0007669"/>
    <property type="project" value="InterPro"/>
</dbReference>
<evidence type="ECO:0000256" key="2">
    <source>
        <dbReference type="ARBA" id="ARBA00009436"/>
    </source>
</evidence>
<dbReference type="GO" id="GO:0005739">
    <property type="term" value="C:mitochondrion"/>
    <property type="evidence" value="ECO:0007669"/>
    <property type="project" value="GOC"/>
</dbReference>
<comment type="subcellular location">
    <subcellularLocation>
        <location evidence="1">Endoplasmic reticulum membrane</location>
        <topology evidence="1">Multi-pass membrane protein</topology>
    </subcellularLocation>
</comment>
<evidence type="ECO:0000256" key="1">
    <source>
        <dbReference type="ARBA" id="ARBA00004477"/>
    </source>
</evidence>
<dbReference type="InterPro" id="IPR010742">
    <property type="entry name" value="RCAF1"/>
</dbReference>
<name>A0A150H2A3_GONPE</name>
<dbReference type="Proteomes" id="UP000075714">
    <property type="component" value="Unassembled WGS sequence"/>
</dbReference>
<feature type="transmembrane region" description="Helical" evidence="7">
    <location>
        <begin position="101"/>
        <end position="119"/>
    </location>
</feature>
<evidence type="ECO:0000256" key="5">
    <source>
        <dbReference type="ARBA" id="ARBA00022989"/>
    </source>
</evidence>
<evidence type="ECO:0000313" key="9">
    <source>
        <dbReference type="Proteomes" id="UP000075714"/>
    </source>
</evidence>
<dbReference type="PANTHER" id="PTHR12906:SF0">
    <property type="entry name" value="GEL COMPLEX SUBUNIT OPTI"/>
    <property type="match status" value="1"/>
</dbReference>
<dbReference type="STRING" id="33097.A0A150H2A3"/>
<keyword evidence="6 7" id="KW-0472">Membrane</keyword>
<evidence type="ECO:0000256" key="7">
    <source>
        <dbReference type="SAM" id="Phobius"/>
    </source>
</evidence>
<dbReference type="OrthoDB" id="564472at2759"/>
<keyword evidence="4" id="KW-0256">Endoplasmic reticulum</keyword>